<dbReference type="RefSeq" id="WP_184625187.1">
    <property type="nucleotide sequence ID" value="NZ_JACHCC010000006.1"/>
</dbReference>
<accession>A0A7X0J692</accession>
<dbReference type="Proteomes" id="UP000521017">
    <property type="component" value="Unassembled WGS sequence"/>
</dbReference>
<comment type="caution">
    <text evidence="3">The sequence shown here is derived from an EMBL/GenBank/DDBJ whole genome shotgun (WGS) entry which is preliminary data.</text>
</comment>
<proteinExistence type="predicted"/>
<keyword evidence="1" id="KW-0175">Coiled coil</keyword>
<gene>
    <name evidence="3" type="ORF">HDF25_002559</name>
</gene>
<evidence type="ECO:0000256" key="2">
    <source>
        <dbReference type="SAM" id="SignalP"/>
    </source>
</evidence>
<dbReference type="AlphaFoldDB" id="A0A7X0J692"/>
<feature type="chain" id="PRO_5031147426" evidence="2">
    <location>
        <begin position="20"/>
        <end position="305"/>
    </location>
</feature>
<protein>
    <submittedName>
        <fullName evidence="3">Uncharacterized protein</fullName>
    </submittedName>
</protein>
<dbReference type="EMBL" id="JACHCC010000006">
    <property type="protein sequence ID" value="MBB6500411.1"/>
    <property type="molecule type" value="Genomic_DNA"/>
</dbReference>
<name>A0A7X0J692_9SPHI</name>
<sequence length="305" mass="33101">MKKKYLIAMGLFMPLTIMAQTVNYSPNGNVGLGTDSPKEKLDVAGNIFLRNIRNATGAGASVSFSSFDSNDTGPKISSYLDFASGTDSQARLILSSYSRGFNNELTLMNGNVGIGVIEPKEKLDVVGNIYLRNMTNAIGGGASVSFSSFDNNSPGPKISSYLDYAQGTNSRSRLILSSYSSGYQNELTLMSGNVGIGTINPTERLSVNGKISAGEIKVEVRNWPDYVFSKKYELPSLHEVENYINKNGHLPGMPTAEEVAANGVSLGDLNAKLLEKIEELTLHLIALEKNNEKQQKEIDELKLKK</sequence>
<feature type="signal peptide" evidence="2">
    <location>
        <begin position="1"/>
        <end position="19"/>
    </location>
</feature>
<feature type="coiled-coil region" evidence="1">
    <location>
        <begin position="270"/>
        <end position="304"/>
    </location>
</feature>
<evidence type="ECO:0000256" key="1">
    <source>
        <dbReference type="SAM" id="Coils"/>
    </source>
</evidence>
<organism evidence="3 4">
    <name type="scientific">Pedobacter cryoconitis</name>
    <dbReference type="NCBI Taxonomy" id="188932"/>
    <lineage>
        <taxon>Bacteria</taxon>
        <taxon>Pseudomonadati</taxon>
        <taxon>Bacteroidota</taxon>
        <taxon>Sphingobacteriia</taxon>
        <taxon>Sphingobacteriales</taxon>
        <taxon>Sphingobacteriaceae</taxon>
        <taxon>Pedobacter</taxon>
    </lineage>
</organism>
<evidence type="ECO:0000313" key="3">
    <source>
        <dbReference type="EMBL" id="MBB6500411.1"/>
    </source>
</evidence>
<keyword evidence="2" id="KW-0732">Signal</keyword>
<evidence type="ECO:0000313" key="4">
    <source>
        <dbReference type="Proteomes" id="UP000521017"/>
    </source>
</evidence>
<reference evidence="3 4" key="1">
    <citation type="submission" date="2020-08" db="EMBL/GenBank/DDBJ databases">
        <title>Genomic Encyclopedia of Type Strains, Phase IV (KMG-V): Genome sequencing to study the core and pangenomes of soil and plant-associated prokaryotes.</title>
        <authorList>
            <person name="Whitman W."/>
        </authorList>
    </citation>
    <scope>NUCLEOTIDE SEQUENCE [LARGE SCALE GENOMIC DNA]</scope>
    <source>
        <strain evidence="3 4">M2T3</strain>
    </source>
</reference>